<evidence type="ECO:0000256" key="1">
    <source>
        <dbReference type="ARBA" id="ARBA00004613"/>
    </source>
</evidence>
<dbReference type="Proteomes" id="UP000008144">
    <property type="component" value="Chromosome 5"/>
</dbReference>
<dbReference type="GeneID" id="778779"/>
<reference evidence="10" key="1">
    <citation type="journal article" date="2002" name="Science">
        <title>The draft genome of Ciona intestinalis: insights into chordate and vertebrate origins.</title>
        <authorList>
            <person name="Dehal P."/>
            <person name="Satou Y."/>
            <person name="Campbell R.K."/>
            <person name="Chapman J."/>
            <person name="Degnan B."/>
            <person name="De Tomaso A."/>
            <person name="Davidson B."/>
            <person name="Di Gregorio A."/>
            <person name="Gelpke M."/>
            <person name="Goodstein D.M."/>
            <person name="Harafuji N."/>
            <person name="Hastings K.E."/>
            <person name="Ho I."/>
            <person name="Hotta K."/>
            <person name="Huang W."/>
            <person name="Kawashima T."/>
            <person name="Lemaire P."/>
            <person name="Martinez D."/>
            <person name="Meinertzhagen I.A."/>
            <person name="Necula S."/>
            <person name="Nonaka M."/>
            <person name="Putnam N."/>
            <person name="Rash S."/>
            <person name="Saiga H."/>
            <person name="Satake M."/>
            <person name="Terry A."/>
            <person name="Yamada L."/>
            <person name="Wang H.G."/>
            <person name="Awazu S."/>
            <person name="Azumi K."/>
            <person name="Boore J."/>
            <person name="Branno M."/>
            <person name="Chin-Bow S."/>
            <person name="DeSantis R."/>
            <person name="Doyle S."/>
            <person name="Francino P."/>
            <person name="Keys D.N."/>
            <person name="Haga S."/>
            <person name="Hayashi H."/>
            <person name="Hino K."/>
            <person name="Imai K.S."/>
            <person name="Inaba K."/>
            <person name="Kano S."/>
            <person name="Kobayashi K."/>
            <person name="Kobayashi M."/>
            <person name="Lee B.I."/>
            <person name="Makabe K.W."/>
            <person name="Manohar C."/>
            <person name="Matassi G."/>
            <person name="Medina M."/>
            <person name="Mochizuki Y."/>
            <person name="Mount S."/>
            <person name="Morishita T."/>
            <person name="Miura S."/>
            <person name="Nakayama A."/>
            <person name="Nishizaka S."/>
            <person name="Nomoto H."/>
            <person name="Ohta F."/>
            <person name="Oishi K."/>
            <person name="Rigoutsos I."/>
            <person name="Sano M."/>
            <person name="Sasaki A."/>
            <person name="Sasakura Y."/>
            <person name="Shoguchi E."/>
            <person name="Shin-i T."/>
            <person name="Spagnuolo A."/>
            <person name="Stainier D."/>
            <person name="Suzuki M.M."/>
            <person name="Tassy O."/>
            <person name="Takatori N."/>
            <person name="Tokuoka M."/>
            <person name="Yagi K."/>
            <person name="Yoshizaki F."/>
            <person name="Wada S."/>
            <person name="Zhang C."/>
            <person name="Hyatt P.D."/>
            <person name="Larimer F."/>
            <person name="Detter C."/>
            <person name="Doggett N."/>
            <person name="Glavina T."/>
            <person name="Hawkins T."/>
            <person name="Richardson P."/>
            <person name="Lucas S."/>
            <person name="Kohara Y."/>
            <person name="Levine M."/>
            <person name="Satoh N."/>
            <person name="Rokhsar D.S."/>
        </authorList>
    </citation>
    <scope>NUCLEOTIDE SEQUENCE [LARGE SCALE GENOMIC DNA]</scope>
</reference>
<reference evidence="9" key="5">
    <citation type="journal article" date="2008" name="Genome Biol.">
        <title>Improved genome assembly and evidence-based global gene model set for the chordate Ciona intestinalis: new insight into intron and operon populations.</title>
        <authorList>
            <person name="Satou Y."/>
            <person name="Mineta K."/>
            <person name="Ogasawara M."/>
            <person name="Sasakura Y."/>
            <person name="Shoguchi E."/>
            <person name="Ueno K."/>
            <person name="Yamada L."/>
            <person name="Matsumoto J."/>
            <person name="Wasserscheid J."/>
            <person name="Dewar K."/>
            <person name="Wiley G.B."/>
            <person name="Macmil S.L."/>
            <person name="Roe B.A."/>
            <person name="Zeller R.W."/>
            <person name="Hastings K.E."/>
            <person name="Lemaire P."/>
            <person name="Lindquist E."/>
            <person name="Endo T."/>
            <person name="Hotta K."/>
            <person name="Inaba K."/>
        </authorList>
    </citation>
    <scope>NUCLEOTIDE SEQUENCE [LARGE SCALE GENOMIC DNA]</scope>
    <source>
        <strain evidence="9">wild type</strain>
    </source>
</reference>
<keyword evidence="10" id="KW-1185">Reference proteome</keyword>
<reference evidence="8" key="3">
    <citation type="journal article" date="2004" name="Development">
        <title>Gene expression profiles of transcription factors and signaling molecules in the ascidian embryo: towards a comprehensive understanding of gene networks.</title>
        <authorList>
            <person name="Imai K.S."/>
            <person name="Hino K."/>
            <person name="Yagi K."/>
            <person name="Satoh N."/>
            <person name="Satou Y."/>
        </authorList>
    </citation>
    <scope>NUCLEOTIDE SEQUENCE</scope>
</reference>
<dbReference type="CTD" id="778779"/>
<accession>A0A1W2VNQ0</accession>
<dbReference type="GeneTree" id="ENSGT00660000096247"/>
<gene>
    <name evidence="8" type="primary">Ci-TGFbeta-NA2</name>
    <name evidence="9" type="synonym">tgfbeta-na2</name>
</gene>
<dbReference type="GO" id="GO:0005615">
    <property type="term" value="C:extracellular space"/>
    <property type="evidence" value="ECO:0000318"/>
    <property type="project" value="GO_Central"/>
</dbReference>
<dbReference type="Ensembl" id="ENSCINT00000016546.3">
    <property type="protein sequence ID" value="ENSCINP00000016546.3"/>
    <property type="gene ID" value="ENSCING00000008093.3"/>
</dbReference>
<dbReference type="Pfam" id="PF00019">
    <property type="entry name" value="TGF_beta"/>
    <property type="match status" value="1"/>
</dbReference>
<dbReference type="PROSITE" id="PS51362">
    <property type="entry name" value="TGF_BETA_2"/>
    <property type="match status" value="1"/>
</dbReference>
<dbReference type="OMA" id="WNISKCE"/>
<dbReference type="AlphaFoldDB" id="Q4H2P6"/>
<evidence type="ECO:0000313" key="8">
    <source>
        <dbReference type="EMBL" id="BAE06731.1"/>
    </source>
</evidence>
<keyword evidence="3" id="KW-0964">Secreted</keyword>
<feature type="domain" description="TGF-beta family profile" evidence="7">
    <location>
        <begin position="325"/>
        <end position="443"/>
    </location>
</feature>
<feature type="region of interest" description="Disordered" evidence="5">
    <location>
        <begin position="319"/>
        <end position="338"/>
    </location>
</feature>
<evidence type="ECO:0000256" key="2">
    <source>
        <dbReference type="ARBA" id="ARBA00006656"/>
    </source>
</evidence>
<dbReference type="CDD" id="cd13756">
    <property type="entry name" value="TGF_beta_BMPs_GDFs"/>
    <property type="match status" value="1"/>
</dbReference>
<sequence>MAYLRFLIICLALCVFCLIGSTKCQSLSRREELLLKRCLDKSNVTRENRTLSSSLKSRQCIRYLQELSAIESTAADQRDQNEVDPQANLFSYVSAITNWRNKEGSLGNLLLNRAGSCHHHSKRMYHYWTDFFLARQTTSIVALAAQNRTWGAMHGKLLLRHSTARHLPANLVAAELVVVRKKPSVTREKFGKYKTLVTMREAGGRTRTLHAGYQSSCPHRESKFLMLNLDTRYITNWLAKRNSTNLLIFSQIIPRTRYGGTTETLLPVDVVQHIAGLVLHFQRPINSETYRLRSSARLRQAVHASFPPTSTVRNRRKAAIRPRTRTRHQHVHRPEHRLPRRRKLTCSLEPFVVPKSVTQNLNVTWPENGKRFWDISRCEGLCRHPIPAHISQTNHAIAINSHTTKGACCVPIRLRAMDYIHLRNGELRTESLEELVALECGCR</sequence>
<name>Q4H2P6_CIOIN</name>
<dbReference type="InterPro" id="IPR001839">
    <property type="entry name" value="TGF-b_C"/>
</dbReference>
<dbReference type="HOGENOM" id="CLU_618141_0_0_1"/>
<dbReference type="SMART" id="SM00204">
    <property type="entry name" value="TGFB"/>
    <property type="match status" value="1"/>
</dbReference>
<protein>
    <submittedName>
        <fullName evidence="8 9">Transforming growth factor beta superfamily signaling ligand</fullName>
    </submittedName>
</protein>
<dbReference type="GO" id="GO:0007178">
    <property type="term" value="P:cell surface receptor protein serine/threonine kinase signaling pathway"/>
    <property type="evidence" value="ECO:0000318"/>
    <property type="project" value="GO_Central"/>
</dbReference>
<evidence type="ECO:0000256" key="6">
    <source>
        <dbReference type="SAM" id="SignalP"/>
    </source>
</evidence>
<keyword evidence="6" id="KW-0732">Signal</keyword>
<evidence type="ECO:0000313" key="9">
    <source>
        <dbReference type="Ensembl" id="ENSCINP00000016546.3"/>
    </source>
</evidence>
<dbReference type="SUPFAM" id="SSF57501">
    <property type="entry name" value="Cystine-knot cytokines"/>
    <property type="match status" value="1"/>
</dbReference>
<dbReference type="InterPro" id="IPR029034">
    <property type="entry name" value="Cystine-knot_cytokine"/>
</dbReference>
<evidence type="ECO:0000259" key="7">
    <source>
        <dbReference type="PROSITE" id="PS51362"/>
    </source>
</evidence>
<dbReference type="EMBL" id="AB210726">
    <property type="protein sequence ID" value="BAE06731.1"/>
    <property type="molecule type" value="mRNA"/>
</dbReference>
<reference evidence="8" key="4">
    <citation type="submission" date="2005-04" db="EMBL/GenBank/DDBJ databases">
        <title>Expressed genes in Ciona intestinalis.</title>
        <authorList>
            <person name="Satou Y."/>
        </authorList>
    </citation>
    <scope>NUCLEOTIDE SEQUENCE</scope>
</reference>
<evidence type="ECO:0000313" key="10">
    <source>
        <dbReference type="Proteomes" id="UP000008144"/>
    </source>
</evidence>
<feature type="chain" id="PRO_5010392906" evidence="6">
    <location>
        <begin position="25"/>
        <end position="443"/>
    </location>
</feature>
<dbReference type="PANTHER" id="PTHR11848:SF302">
    <property type="entry name" value="TGF-BETA FAMILY PROFILE DOMAIN-CONTAINING PROTEIN"/>
    <property type="match status" value="1"/>
</dbReference>
<comment type="subcellular location">
    <subcellularLocation>
        <location evidence="1">Secreted</location>
    </subcellularLocation>
</comment>
<dbReference type="GO" id="GO:0005125">
    <property type="term" value="F:cytokine activity"/>
    <property type="evidence" value="ECO:0000318"/>
    <property type="project" value="GO_Central"/>
</dbReference>
<dbReference type="RefSeq" id="NP_001071837.1">
    <property type="nucleotide sequence ID" value="NM_001078369.1"/>
</dbReference>
<accession>Q4H2P6</accession>
<evidence type="ECO:0000256" key="5">
    <source>
        <dbReference type="SAM" id="MobiDB-lite"/>
    </source>
</evidence>
<evidence type="ECO:0000256" key="4">
    <source>
        <dbReference type="RuleBase" id="RU000354"/>
    </source>
</evidence>
<organism evidence="8">
    <name type="scientific">Ciona intestinalis</name>
    <name type="common">Transparent sea squirt</name>
    <name type="synonym">Ascidia intestinalis</name>
    <dbReference type="NCBI Taxonomy" id="7719"/>
    <lineage>
        <taxon>Eukaryota</taxon>
        <taxon>Metazoa</taxon>
        <taxon>Chordata</taxon>
        <taxon>Tunicata</taxon>
        <taxon>Ascidiacea</taxon>
        <taxon>Phlebobranchia</taxon>
        <taxon>Cionidae</taxon>
        <taxon>Ciona</taxon>
    </lineage>
</organism>
<dbReference type="GO" id="GO:0008083">
    <property type="term" value="F:growth factor activity"/>
    <property type="evidence" value="ECO:0007669"/>
    <property type="project" value="UniProtKB-KW"/>
</dbReference>
<dbReference type="PANTHER" id="PTHR11848">
    <property type="entry name" value="TGF-BETA FAMILY"/>
    <property type="match status" value="1"/>
</dbReference>
<dbReference type="EMBL" id="EAAA01002188">
    <property type="status" value="NOT_ANNOTATED_CDS"/>
    <property type="molecule type" value="Genomic_DNA"/>
</dbReference>
<comment type="similarity">
    <text evidence="2 4">Belongs to the TGF-beta family.</text>
</comment>
<dbReference type="Gene3D" id="2.10.90.10">
    <property type="entry name" value="Cystine-knot cytokines"/>
    <property type="match status" value="1"/>
</dbReference>
<dbReference type="InterPro" id="IPR015615">
    <property type="entry name" value="TGF-beta-rel"/>
</dbReference>
<reference evidence="8" key="2">
    <citation type="journal article" date="2003" name="Dev. Genes Evol.">
        <title>Genomewide surveys of developmentally relevant genes in Ciona intestinalis.</title>
        <authorList>
            <person name="Satou Y."/>
            <person name="Satoh N."/>
        </authorList>
    </citation>
    <scope>NUCLEOTIDE SEQUENCE</scope>
</reference>
<proteinExistence type="evidence at transcript level"/>
<keyword evidence="4" id="KW-0339">Growth factor</keyword>
<dbReference type="STRING" id="7719.ENSCINP00000016546"/>
<dbReference type="KEGG" id="cin:778779"/>
<feature type="signal peptide" evidence="6">
    <location>
        <begin position="1"/>
        <end position="24"/>
    </location>
</feature>
<reference evidence="9" key="6">
    <citation type="submission" date="2025-05" db="UniProtKB">
        <authorList>
            <consortium name="Ensembl"/>
        </authorList>
    </citation>
    <scope>IDENTIFICATION</scope>
</reference>
<evidence type="ECO:0000256" key="3">
    <source>
        <dbReference type="ARBA" id="ARBA00022525"/>
    </source>
</evidence>